<dbReference type="PROSITE" id="PS00716">
    <property type="entry name" value="SIGMA70_2"/>
    <property type="match status" value="1"/>
</dbReference>
<keyword evidence="1 6" id="KW-0963">Cytoplasm</keyword>
<evidence type="ECO:0000313" key="10">
    <source>
        <dbReference type="EMBL" id="GEN84359.1"/>
    </source>
</evidence>
<dbReference type="PRINTS" id="PR00046">
    <property type="entry name" value="SIGMA70FCT"/>
</dbReference>
<dbReference type="Pfam" id="PF04539">
    <property type="entry name" value="Sigma70_r3"/>
    <property type="match status" value="1"/>
</dbReference>
<organism evidence="10 11">
    <name type="scientific">Sporosarcina luteola</name>
    <dbReference type="NCBI Taxonomy" id="582850"/>
    <lineage>
        <taxon>Bacteria</taxon>
        <taxon>Bacillati</taxon>
        <taxon>Bacillota</taxon>
        <taxon>Bacilli</taxon>
        <taxon>Bacillales</taxon>
        <taxon>Caryophanaceae</taxon>
        <taxon>Sporosarcina</taxon>
    </lineage>
</organism>
<comment type="function">
    <text evidence="6">Sigma factors are initiation factors that promote the attachment of RNA polymerase to specific initiation sites and are then released. This sigma factor is the primary sigma factor during exponential growth.</text>
</comment>
<evidence type="ECO:0000256" key="2">
    <source>
        <dbReference type="ARBA" id="ARBA00023015"/>
    </source>
</evidence>
<feature type="coiled-coil region" evidence="7">
    <location>
        <begin position="313"/>
        <end position="340"/>
    </location>
</feature>
<evidence type="ECO:0000259" key="8">
    <source>
        <dbReference type="PROSITE" id="PS00715"/>
    </source>
</evidence>
<dbReference type="Pfam" id="PF00140">
    <property type="entry name" value="Sigma70_r1_2"/>
    <property type="match status" value="1"/>
</dbReference>
<feature type="DNA-binding region" description="H-T-H motif" evidence="6">
    <location>
        <begin position="352"/>
        <end position="371"/>
    </location>
</feature>
<dbReference type="InterPro" id="IPR028630">
    <property type="entry name" value="Sigma70_RpoD"/>
</dbReference>
<dbReference type="FunFam" id="1.10.10.10:FF:000004">
    <property type="entry name" value="RNA polymerase sigma factor SigA"/>
    <property type="match status" value="1"/>
</dbReference>
<evidence type="ECO:0000256" key="1">
    <source>
        <dbReference type="ARBA" id="ARBA00022490"/>
    </source>
</evidence>
<dbReference type="InterPro" id="IPR009042">
    <property type="entry name" value="RNA_pol_sigma70_r1_2"/>
</dbReference>
<dbReference type="GO" id="GO:0003677">
    <property type="term" value="F:DNA binding"/>
    <property type="evidence" value="ECO:0007669"/>
    <property type="project" value="UniProtKB-UniRule"/>
</dbReference>
<dbReference type="InterPro" id="IPR007127">
    <property type="entry name" value="RNA_pol_sigma_70_r1_1"/>
</dbReference>
<dbReference type="Proteomes" id="UP000321901">
    <property type="component" value="Unassembled WGS sequence"/>
</dbReference>
<comment type="similarity">
    <text evidence="6">Belongs to the sigma-70 factor family. RpoD/SigA subfamily.</text>
</comment>
<dbReference type="Pfam" id="PF04545">
    <property type="entry name" value="Sigma70_r4"/>
    <property type="match status" value="1"/>
</dbReference>
<dbReference type="OrthoDB" id="9809557at2"/>
<dbReference type="InterPro" id="IPR007624">
    <property type="entry name" value="RNA_pol_sigma70_r3"/>
</dbReference>
<keyword evidence="7" id="KW-0175">Coiled coil</keyword>
<dbReference type="PROSITE" id="PS00715">
    <property type="entry name" value="SIGMA70_1"/>
    <property type="match status" value="1"/>
</dbReference>
<name>A0A511ZA78_9BACL</name>
<comment type="subunit">
    <text evidence="6">Interacts transiently with the RNA polymerase catalytic core.</text>
</comment>
<dbReference type="GO" id="GO:0016987">
    <property type="term" value="F:sigma factor activity"/>
    <property type="evidence" value="ECO:0007669"/>
    <property type="project" value="UniProtKB-UniRule"/>
</dbReference>
<evidence type="ECO:0000256" key="5">
    <source>
        <dbReference type="ARBA" id="ARBA00023163"/>
    </source>
</evidence>
<dbReference type="Gene3D" id="1.10.10.10">
    <property type="entry name" value="Winged helix-like DNA-binding domain superfamily/Winged helix DNA-binding domain"/>
    <property type="match status" value="2"/>
</dbReference>
<evidence type="ECO:0000256" key="4">
    <source>
        <dbReference type="ARBA" id="ARBA00023125"/>
    </source>
</evidence>
<evidence type="ECO:0000259" key="9">
    <source>
        <dbReference type="PROSITE" id="PS00716"/>
    </source>
</evidence>
<sequence length="391" mass="44536">MTKKEQSGEMEHEMTIEEVKASLLEAGKKAGELTLEEVTEKLSVFEMEPEQFEEFLDQIEAAGIEMERKDDEEAAAKDDEQFDLNDLSVPPGVKINDPVRMYLKEIGRVDLLTGNEEVKLAIAIKEGVEAEEKLADMKKSDPELLKIVANGENAKKKLAEANLRLVVSIAKRYVGRGMLFLDLIQEGNMGLIKAVEKFDHTKGFKFSTYATWWIRQAITRAIADQARTIRIPVHMVETINKLIRVQRQLLQDLGREPSPEEIGEEMDLTAEKVREILKIAQEPVSLETPIGEEDDSHLGDFIEDSEAQSPSDHAAYELLKEQLEDVLDTLTDREENVLRLRFGLDDGRTRTLEEVGKVFGVTRERIRQIEAKALRKLRHPSRSKRLKDFLE</sequence>
<evidence type="ECO:0000256" key="6">
    <source>
        <dbReference type="HAMAP-Rule" id="MF_00963"/>
    </source>
</evidence>
<comment type="subcellular location">
    <subcellularLocation>
        <location evidence="6">Cytoplasm</location>
    </subcellularLocation>
</comment>
<dbReference type="InterPro" id="IPR013324">
    <property type="entry name" value="RNA_pol_sigma_r3/r4-like"/>
</dbReference>
<accession>A0A511ZA78</accession>
<feature type="domain" description="RNA polymerase sigma-70" evidence="9">
    <location>
        <begin position="351"/>
        <end position="377"/>
    </location>
</feature>
<comment type="caution">
    <text evidence="10">The sequence shown here is derived from an EMBL/GenBank/DDBJ whole genome shotgun (WGS) entry which is preliminary data.</text>
</comment>
<keyword evidence="5 6" id="KW-0804">Transcription</keyword>
<feature type="region of interest" description="Sigma-70 factor domain-3" evidence="6">
    <location>
        <begin position="237"/>
        <end position="313"/>
    </location>
</feature>
<feature type="region of interest" description="Sigma-70 factor domain-2" evidence="6">
    <location>
        <begin position="158"/>
        <end position="228"/>
    </location>
</feature>
<dbReference type="InterPro" id="IPR007627">
    <property type="entry name" value="RNA_pol_sigma70_r2"/>
</dbReference>
<dbReference type="CDD" id="cd06171">
    <property type="entry name" value="Sigma70_r4"/>
    <property type="match status" value="1"/>
</dbReference>
<dbReference type="InterPro" id="IPR007630">
    <property type="entry name" value="RNA_pol_sigma70_r4"/>
</dbReference>
<dbReference type="InterPro" id="IPR036388">
    <property type="entry name" value="WH-like_DNA-bd_sf"/>
</dbReference>
<keyword evidence="2 6" id="KW-0805">Transcription regulation</keyword>
<dbReference type="InterPro" id="IPR042189">
    <property type="entry name" value="RNA_pol_sigma_70_r1_1_sf"/>
</dbReference>
<dbReference type="PANTHER" id="PTHR30603:SF60">
    <property type="entry name" value="RNA POLYMERASE SIGMA FACTOR RPOD"/>
    <property type="match status" value="1"/>
</dbReference>
<dbReference type="InterPro" id="IPR012760">
    <property type="entry name" value="RNA_pol_sigma_RpoD_C"/>
</dbReference>
<protein>
    <recommendedName>
        <fullName evidence="6">RNA polymerase sigma factor SigA</fullName>
    </recommendedName>
</protein>
<keyword evidence="11" id="KW-1185">Reference proteome</keyword>
<dbReference type="Pfam" id="PF03979">
    <property type="entry name" value="Sigma70_r1_1"/>
    <property type="match status" value="1"/>
</dbReference>
<dbReference type="GO" id="GO:0005737">
    <property type="term" value="C:cytoplasm"/>
    <property type="evidence" value="ECO:0007669"/>
    <property type="project" value="UniProtKB-SubCell"/>
</dbReference>
<dbReference type="FunFam" id="1.10.10.10:FF:000002">
    <property type="entry name" value="RNA polymerase sigma factor SigA"/>
    <property type="match status" value="1"/>
</dbReference>
<keyword evidence="3 6" id="KW-0731">Sigma factor</keyword>
<dbReference type="EMBL" id="BJYL01000036">
    <property type="protein sequence ID" value="GEN84359.1"/>
    <property type="molecule type" value="Genomic_DNA"/>
</dbReference>
<dbReference type="NCBIfam" id="TIGR02937">
    <property type="entry name" value="sigma70-ECF"/>
    <property type="match status" value="1"/>
</dbReference>
<dbReference type="PANTHER" id="PTHR30603">
    <property type="entry name" value="RNA POLYMERASE SIGMA FACTOR RPO"/>
    <property type="match status" value="1"/>
</dbReference>
<dbReference type="SUPFAM" id="SSF88659">
    <property type="entry name" value="Sigma3 and sigma4 domains of RNA polymerase sigma factors"/>
    <property type="match status" value="2"/>
</dbReference>
<dbReference type="Gene3D" id="1.10.220.120">
    <property type="entry name" value="Sigma-70 factor, region 1.1"/>
    <property type="match status" value="1"/>
</dbReference>
<dbReference type="InterPro" id="IPR014284">
    <property type="entry name" value="RNA_pol_sigma-70_dom"/>
</dbReference>
<feature type="region of interest" description="Sigma-70 factor domain-4" evidence="6">
    <location>
        <begin position="326"/>
        <end position="379"/>
    </location>
</feature>
<dbReference type="InterPro" id="IPR013325">
    <property type="entry name" value="RNA_pol_sigma_r2"/>
</dbReference>
<dbReference type="Gene3D" id="1.10.601.10">
    <property type="entry name" value="RNA Polymerase Primary Sigma Factor"/>
    <property type="match status" value="2"/>
</dbReference>
<proteinExistence type="inferred from homology"/>
<feature type="short sequence motif" description="Interaction with polymerase core subunit RpoC" evidence="6">
    <location>
        <begin position="182"/>
        <end position="185"/>
    </location>
</feature>
<dbReference type="HAMAP" id="MF_00963">
    <property type="entry name" value="Sigma70_RpoD_SigA"/>
    <property type="match status" value="1"/>
</dbReference>
<feature type="domain" description="RNA polymerase sigma-70" evidence="8">
    <location>
        <begin position="182"/>
        <end position="195"/>
    </location>
</feature>
<dbReference type="Pfam" id="PF04542">
    <property type="entry name" value="Sigma70_r2"/>
    <property type="match status" value="1"/>
</dbReference>
<evidence type="ECO:0000256" key="7">
    <source>
        <dbReference type="SAM" id="Coils"/>
    </source>
</evidence>
<gene>
    <name evidence="6 10" type="primary">sigA</name>
    <name evidence="10" type="ORF">SLU01_26710</name>
</gene>
<dbReference type="InterPro" id="IPR050239">
    <property type="entry name" value="Sigma-70_RNA_pol_init_factors"/>
</dbReference>
<dbReference type="InterPro" id="IPR000943">
    <property type="entry name" value="RNA_pol_sigma70"/>
</dbReference>
<dbReference type="SUPFAM" id="SSF88946">
    <property type="entry name" value="Sigma2 domain of RNA polymerase sigma factors"/>
    <property type="match status" value="1"/>
</dbReference>
<dbReference type="NCBIfam" id="TIGR02393">
    <property type="entry name" value="RpoD_Cterm"/>
    <property type="match status" value="1"/>
</dbReference>
<dbReference type="RefSeq" id="WP_147059137.1">
    <property type="nucleotide sequence ID" value="NZ_BJYL01000036.1"/>
</dbReference>
<reference evidence="10 11" key="1">
    <citation type="submission" date="2019-07" db="EMBL/GenBank/DDBJ databases">
        <title>Whole genome shotgun sequence of Sporosarcina luteola NBRC 105378.</title>
        <authorList>
            <person name="Hosoyama A."/>
            <person name="Uohara A."/>
            <person name="Ohji S."/>
            <person name="Ichikawa N."/>
        </authorList>
    </citation>
    <scope>NUCLEOTIDE SEQUENCE [LARGE SCALE GENOMIC DNA]</scope>
    <source>
        <strain evidence="10 11">NBRC 105378</strain>
    </source>
</reference>
<dbReference type="GO" id="GO:0006352">
    <property type="term" value="P:DNA-templated transcription initiation"/>
    <property type="evidence" value="ECO:0007669"/>
    <property type="project" value="UniProtKB-UniRule"/>
</dbReference>
<keyword evidence="4 6" id="KW-0238">DNA-binding</keyword>
<evidence type="ECO:0000256" key="3">
    <source>
        <dbReference type="ARBA" id="ARBA00023082"/>
    </source>
</evidence>
<dbReference type="FunFam" id="1.10.601.10:FF:000001">
    <property type="entry name" value="RNA polymerase sigma factor SigA"/>
    <property type="match status" value="1"/>
</dbReference>
<evidence type="ECO:0000313" key="11">
    <source>
        <dbReference type="Proteomes" id="UP000321901"/>
    </source>
</evidence>
<dbReference type="AlphaFoldDB" id="A0A511ZA78"/>